<reference evidence="1" key="1">
    <citation type="submission" date="2022-10" db="EMBL/GenBank/DDBJ databases">
        <title>Tapping the CABI collections for fungal endophytes: first genome assemblies for Collariella, Neodidymelliopsis, Ascochyta clinopodiicola, Didymella pomorum, Didymosphaeria variabile, Neocosmospora piperis and Neocucurbitaria cava.</title>
        <authorList>
            <person name="Hill R."/>
        </authorList>
    </citation>
    <scope>NUCLEOTIDE SEQUENCE</scope>
    <source>
        <strain evidence="1">IMI 355091</strain>
    </source>
</reference>
<comment type="caution">
    <text evidence="1">The sequence shown here is derived from an EMBL/GenBank/DDBJ whole genome shotgun (WGS) entry which is preliminary data.</text>
</comment>
<dbReference type="EMBL" id="JAPEVA010000027">
    <property type="protein sequence ID" value="KAJ4406393.1"/>
    <property type="molecule type" value="Genomic_DNA"/>
</dbReference>
<accession>A0A9W8ZGK4</accession>
<proteinExistence type="predicted"/>
<gene>
    <name evidence="1" type="ORF">N0V91_004602</name>
</gene>
<dbReference type="AlphaFoldDB" id="A0A9W8ZGK4"/>
<organism evidence="1 2">
    <name type="scientific">Didymella pomorum</name>
    <dbReference type="NCBI Taxonomy" id="749634"/>
    <lineage>
        <taxon>Eukaryota</taxon>
        <taxon>Fungi</taxon>
        <taxon>Dikarya</taxon>
        <taxon>Ascomycota</taxon>
        <taxon>Pezizomycotina</taxon>
        <taxon>Dothideomycetes</taxon>
        <taxon>Pleosporomycetidae</taxon>
        <taxon>Pleosporales</taxon>
        <taxon>Pleosporineae</taxon>
        <taxon>Didymellaceae</taxon>
        <taxon>Didymella</taxon>
    </lineage>
</organism>
<evidence type="ECO:0000313" key="2">
    <source>
        <dbReference type="Proteomes" id="UP001140510"/>
    </source>
</evidence>
<sequence>MGRGPDDYDDDHVSTKWPGSGFRRQCVTGHTGFEDRYSLKPVMDWSRYIIFQDDGGPKEWEDADIERGGYYATARGWGLHPHEKDEDWKTGTKFPDCLQEDQDALEELLKTLRGRW</sequence>
<evidence type="ECO:0000313" key="1">
    <source>
        <dbReference type="EMBL" id="KAJ4406393.1"/>
    </source>
</evidence>
<dbReference type="OrthoDB" id="3140657at2759"/>
<name>A0A9W8ZGK4_9PLEO</name>
<keyword evidence="2" id="KW-1185">Reference proteome</keyword>
<dbReference type="Proteomes" id="UP001140510">
    <property type="component" value="Unassembled WGS sequence"/>
</dbReference>
<protein>
    <submittedName>
        <fullName evidence="1">Uncharacterized protein</fullName>
    </submittedName>
</protein>